<dbReference type="InterPro" id="IPR036640">
    <property type="entry name" value="ABC1_TM_sf"/>
</dbReference>
<keyword evidence="6" id="KW-0677">Repeat</keyword>
<feature type="transmembrane region" description="Helical" evidence="14">
    <location>
        <begin position="293"/>
        <end position="317"/>
    </location>
</feature>
<evidence type="ECO:0000256" key="1">
    <source>
        <dbReference type="ARBA" id="ARBA00004141"/>
    </source>
</evidence>
<dbReference type="Pfam" id="PF00664">
    <property type="entry name" value="ABC_membrane"/>
    <property type="match status" value="2"/>
</dbReference>
<dbReference type="FunFam" id="3.40.50.300:FF:001797">
    <property type="entry name" value="ABC transporter, putative"/>
    <property type="match status" value="1"/>
</dbReference>
<evidence type="ECO:0000256" key="10">
    <source>
        <dbReference type="ARBA" id="ARBA00022989"/>
    </source>
</evidence>
<keyword evidence="9" id="KW-1278">Translocase</keyword>
<keyword evidence="5 14" id="KW-0812">Transmembrane</keyword>
<feature type="transmembrane region" description="Helical" evidence="14">
    <location>
        <begin position="180"/>
        <end position="200"/>
    </location>
</feature>
<evidence type="ECO:0000256" key="9">
    <source>
        <dbReference type="ARBA" id="ARBA00022967"/>
    </source>
</evidence>
<dbReference type="InterPro" id="IPR003593">
    <property type="entry name" value="AAA+_ATPase"/>
</dbReference>
<evidence type="ECO:0000256" key="3">
    <source>
        <dbReference type="ARBA" id="ARBA00012191"/>
    </source>
</evidence>
<feature type="transmembrane region" description="Helical" evidence="14">
    <location>
        <begin position="767"/>
        <end position="789"/>
    </location>
</feature>
<dbReference type="SMART" id="SM00382">
    <property type="entry name" value="AAA"/>
    <property type="match status" value="2"/>
</dbReference>
<dbReference type="SUPFAM" id="SSF90123">
    <property type="entry name" value="ABC transporter transmembrane region"/>
    <property type="match status" value="2"/>
</dbReference>
<evidence type="ECO:0000256" key="12">
    <source>
        <dbReference type="ARBA" id="ARBA00023180"/>
    </source>
</evidence>
<dbReference type="Gene3D" id="3.40.50.300">
    <property type="entry name" value="P-loop containing nucleotide triphosphate hydrolases"/>
    <property type="match status" value="2"/>
</dbReference>
<comment type="catalytic activity">
    <reaction evidence="13">
        <text>ATP + H2O + xenobioticSide 1 = ADP + phosphate + xenobioticSide 2.</text>
        <dbReference type="EC" id="7.6.2.2"/>
    </reaction>
</comment>
<accession>A0A7E4UNI5</accession>
<dbReference type="GO" id="GO:0015421">
    <property type="term" value="F:ABC-type oligopeptide transporter activity"/>
    <property type="evidence" value="ECO:0007669"/>
    <property type="project" value="TreeGrafter"/>
</dbReference>
<protein>
    <recommendedName>
        <fullName evidence="3">ABC-type xenobiotic transporter</fullName>
        <ecNumber evidence="3">7.6.2.2</ecNumber>
    </recommendedName>
</protein>
<feature type="transmembrane region" description="Helical" evidence="14">
    <location>
        <begin position="870"/>
        <end position="895"/>
    </location>
</feature>
<sequence>MTTVYPEKANRKSKPAFGLQCNNTGLLRYATTIDYIVLIIGVFALAVTSVLNPFVAQTLADFKTAAQNKTTSIDEKFNLMYPNIPITLWYCAGSLVGIYIGLMAFVYVVERQITQYSRHYLTALLRKDIAYYDANLPAAMAHKLGAIDPNVAEKLGYLVYTIFMVVVSEIYAFAKSWYMALIGNGLTAVFMISIIAYRIYTKPIAKRRAEVVSTIQNLIADVFSGIFTVITSSSQPMEIDKHEKLLQQQDSLTKRVKIAFSMFLGLNAFAITTSIFVVYYICGIFYYSTGIHFSQLFAVAYIILIAMVITWSMAPYLPVLLESWRAVGDILRVIDEPVAVSHISMTPSTANGHIIFRDIHFAYPGRPGVNVLNGVSFEIKPGSKVAFVGRSGSGKSTAAALLTKLRNPFRGGITLDGTPLESIDTAWLRSIIGFVPQEPALFTASIADNLKHGYEVSQERLESACRTAYALDFIQKLPNGFDTIIGAGGVRLSGGQKQRLAIARALIKDPKILILDEATSALDAASESIVAVALEAASKGRTTLTIAHRLTTVKSADRIFVFENGRIVENGTHDDLININGTYANLVGLQMASMSSSSSSDVSIVSVNVDDELDVTAFETQFNQETRKNTSMRKMLKFSGKSSWYFVLGILISLASGFTQFPFTSLLRSVAVALTNDSKDVGLAEVRVLLLKSLGLNICSGLFNGAGACLLSIYGVKLSSKLLKKAYSNIIYQDGYYFDQTDHTHGNLAKILSEDPGHVDGAFEANLSLIFGFLSAFIVMAIAAALYHWQLALCTWGLLIFLMIIGMVASIWVIGQDKKHLHSSAIAAKILTESVQNVDTVHLHNAESYILEGYMKVHTEMAALLWRRNLVNSFCASLGFMFPMCMPLCVFVFGVQFMRLGTLNPDILSAISDTMNARIMFQTMAYFPVYARSRIALTNLYTLATHKSVMNNSEEIENEKTASGKILFDNVTFAYPNRSRLPVLSNFSLEVPSGKTVALVGSSGCGKSTVIQLIARMYRPLTGRITLDGHSLAGYRQSLAIVGQEPALFNLTVAENIAYGQNVSMPDVQNAASAANIDNFITSLPQGYETVLGARGTQLSGGQRQRLAIARALYRDPKVLILDEATSALDASSEQIVQEALKRASKGRTCIVIAHRLSTVRDADAIVVLEGGKVAEKGTHDELMMRGGAYKRLVTSQ</sequence>
<name>A0A7E4UNI5_PANRE</name>
<evidence type="ECO:0000313" key="17">
    <source>
        <dbReference type="Proteomes" id="UP000492821"/>
    </source>
</evidence>
<dbReference type="AlphaFoldDB" id="A0A7E4UNI5"/>
<evidence type="ECO:0000256" key="4">
    <source>
        <dbReference type="ARBA" id="ARBA00022448"/>
    </source>
</evidence>
<dbReference type="GO" id="GO:0016020">
    <property type="term" value="C:membrane"/>
    <property type="evidence" value="ECO:0007669"/>
    <property type="project" value="UniProtKB-SubCell"/>
</dbReference>
<dbReference type="InterPro" id="IPR011527">
    <property type="entry name" value="ABC1_TM_dom"/>
</dbReference>
<feature type="transmembrane region" description="Helical" evidence="14">
    <location>
        <begin position="35"/>
        <end position="55"/>
    </location>
</feature>
<feature type="transmembrane region" description="Helical" evidence="14">
    <location>
        <begin position="795"/>
        <end position="814"/>
    </location>
</feature>
<keyword evidence="10 14" id="KW-1133">Transmembrane helix</keyword>
<dbReference type="EC" id="7.6.2.2" evidence="3"/>
<proteinExistence type="inferred from homology"/>
<comment type="similarity">
    <text evidence="2">Belongs to the ABC transporter superfamily. ABCB family. Multidrug resistance exporter (TC 3.A.1.201) subfamily.</text>
</comment>
<feature type="domain" description="ABC transporter" evidence="15">
    <location>
        <begin position="966"/>
        <end position="1196"/>
    </location>
</feature>
<keyword evidence="12" id="KW-0325">Glycoprotein</keyword>
<dbReference type="SUPFAM" id="SSF52540">
    <property type="entry name" value="P-loop containing nucleoside triphosphate hydrolases"/>
    <property type="match status" value="2"/>
</dbReference>
<organism evidence="17 18">
    <name type="scientific">Panagrellus redivivus</name>
    <name type="common">Microworm</name>
    <dbReference type="NCBI Taxonomy" id="6233"/>
    <lineage>
        <taxon>Eukaryota</taxon>
        <taxon>Metazoa</taxon>
        <taxon>Ecdysozoa</taxon>
        <taxon>Nematoda</taxon>
        <taxon>Chromadorea</taxon>
        <taxon>Rhabditida</taxon>
        <taxon>Tylenchina</taxon>
        <taxon>Panagrolaimomorpha</taxon>
        <taxon>Panagrolaimoidea</taxon>
        <taxon>Panagrolaimidae</taxon>
        <taxon>Panagrellus</taxon>
    </lineage>
</organism>
<dbReference type="Gene3D" id="1.20.1560.10">
    <property type="entry name" value="ABC transporter type 1, transmembrane domain"/>
    <property type="match status" value="1"/>
</dbReference>
<evidence type="ECO:0000256" key="7">
    <source>
        <dbReference type="ARBA" id="ARBA00022741"/>
    </source>
</evidence>
<evidence type="ECO:0000256" key="5">
    <source>
        <dbReference type="ARBA" id="ARBA00022692"/>
    </source>
</evidence>
<keyword evidence="8" id="KW-0067">ATP-binding</keyword>
<feature type="transmembrane region" description="Helical" evidence="14">
    <location>
        <begin position="87"/>
        <end position="109"/>
    </location>
</feature>
<keyword evidence="7" id="KW-0547">Nucleotide-binding</keyword>
<dbReference type="PANTHER" id="PTHR43394">
    <property type="entry name" value="ATP-DEPENDENT PERMEASE MDL1, MITOCHONDRIAL"/>
    <property type="match status" value="1"/>
</dbReference>
<dbReference type="GO" id="GO:0016887">
    <property type="term" value="F:ATP hydrolysis activity"/>
    <property type="evidence" value="ECO:0007669"/>
    <property type="project" value="InterPro"/>
</dbReference>
<feature type="domain" description="ABC transporter" evidence="15">
    <location>
        <begin position="354"/>
        <end position="589"/>
    </location>
</feature>
<feature type="transmembrane region" description="Helical" evidence="14">
    <location>
        <begin position="643"/>
        <end position="663"/>
    </location>
</feature>
<evidence type="ECO:0000256" key="6">
    <source>
        <dbReference type="ARBA" id="ARBA00022737"/>
    </source>
</evidence>
<dbReference type="InterPro" id="IPR003439">
    <property type="entry name" value="ABC_transporter-like_ATP-bd"/>
</dbReference>
<reference evidence="17" key="1">
    <citation type="journal article" date="2013" name="Genetics">
        <title>The draft genome and transcriptome of Panagrellus redivivus are shaped by the harsh demands of a free-living lifestyle.</title>
        <authorList>
            <person name="Srinivasan J."/>
            <person name="Dillman A.R."/>
            <person name="Macchietto M.G."/>
            <person name="Heikkinen L."/>
            <person name="Lakso M."/>
            <person name="Fracchia K.M."/>
            <person name="Antoshechkin I."/>
            <person name="Mortazavi A."/>
            <person name="Wong G."/>
            <person name="Sternberg P.W."/>
        </authorList>
    </citation>
    <scope>NUCLEOTIDE SEQUENCE [LARGE SCALE GENOMIC DNA]</scope>
    <source>
        <strain evidence="17">MT8872</strain>
    </source>
</reference>
<evidence type="ECO:0000259" key="15">
    <source>
        <dbReference type="PROSITE" id="PS50893"/>
    </source>
</evidence>
<evidence type="ECO:0000313" key="18">
    <source>
        <dbReference type="WBParaSite" id="Pan_g10895.t1"/>
    </source>
</evidence>
<dbReference type="PROSITE" id="PS50893">
    <property type="entry name" value="ABC_TRANSPORTER_2"/>
    <property type="match status" value="2"/>
</dbReference>
<feature type="transmembrane region" description="Helical" evidence="14">
    <location>
        <begin position="264"/>
        <end position="287"/>
    </location>
</feature>
<evidence type="ECO:0000256" key="8">
    <source>
        <dbReference type="ARBA" id="ARBA00022840"/>
    </source>
</evidence>
<keyword evidence="17" id="KW-1185">Reference proteome</keyword>
<dbReference type="PANTHER" id="PTHR43394:SF1">
    <property type="entry name" value="ATP-BINDING CASSETTE SUB-FAMILY B MEMBER 10, MITOCHONDRIAL"/>
    <property type="match status" value="1"/>
</dbReference>
<keyword evidence="4" id="KW-0813">Transport</keyword>
<dbReference type="GO" id="GO:0008559">
    <property type="term" value="F:ABC-type xenobiotic transporter activity"/>
    <property type="evidence" value="ECO:0007669"/>
    <property type="project" value="UniProtKB-EC"/>
</dbReference>
<evidence type="ECO:0000256" key="2">
    <source>
        <dbReference type="ARBA" id="ARBA00007577"/>
    </source>
</evidence>
<feature type="transmembrane region" description="Helical" evidence="14">
    <location>
        <begin position="155"/>
        <end position="174"/>
    </location>
</feature>
<dbReference type="InterPro" id="IPR039421">
    <property type="entry name" value="Type_1_exporter"/>
</dbReference>
<dbReference type="FunFam" id="3.40.50.300:FF:000479">
    <property type="entry name" value="Multidrug resistance protein 1A"/>
    <property type="match status" value="1"/>
</dbReference>
<evidence type="ECO:0000256" key="13">
    <source>
        <dbReference type="ARBA" id="ARBA00034018"/>
    </source>
</evidence>
<reference evidence="18" key="2">
    <citation type="submission" date="2020-10" db="UniProtKB">
        <authorList>
            <consortium name="WormBaseParasite"/>
        </authorList>
    </citation>
    <scope>IDENTIFICATION</scope>
</reference>
<dbReference type="Proteomes" id="UP000492821">
    <property type="component" value="Unassembled WGS sequence"/>
</dbReference>
<evidence type="ECO:0000256" key="14">
    <source>
        <dbReference type="SAM" id="Phobius"/>
    </source>
</evidence>
<dbReference type="CDD" id="cd03249">
    <property type="entry name" value="ABC_MTABC3_MDL1_MDL2"/>
    <property type="match status" value="1"/>
</dbReference>
<dbReference type="Pfam" id="PF00005">
    <property type="entry name" value="ABC_tran"/>
    <property type="match status" value="2"/>
</dbReference>
<dbReference type="InterPro" id="IPR017871">
    <property type="entry name" value="ABC_transporter-like_CS"/>
</dbReference>
<dbReference type="PROSITE" id="PS50929">
    <property type="entry name" value="ABC_TM1F"/>
    <property type="match status" value="2"/>
</dbReference>
<keyword evidence="11 14" id="KW-0472">Membrane</keyword>
<comment type="subcellular location">
    <subcellularLocation>
        <location evidence="1">Membrane</location>
        <topology evidence="1">Multi-pass membrane protein</topology>
    </subcellularLocation>
</comment>
<dbReference type="InterPro" id="IPR027417">
    <property type="entry name" value="P-loop_NTPase"/>
</dbReference>
<dbReference type="GO" id="GO:0005524">
    <property type="term" value="F:ATP binding"/>
    <property type="evidence" value="ECO:0007669"/>
    <property type="project" value="UniProtKB-KW"/>
</dbReference>
<feature type="domain" description="ABC transmembrane type-1" evidence="16">
    <location>
        <begin position="36"/>
        <end position="322"/>
    </location>
</feature>
<evidence type="ECO:0000256" key="11">
    <source>
        <dbReference type="ARBA" id="ARBA00023136"/>
    </source>
</evidence>
<evidence type="ECO:0000259" key="16">
    <source>
        <dbReference type="PROSITE" id="PS50929"/>
    </source>
</evidence>
<feature type="transmembrane region" description="Helical" evidence="14">
    <location>
        <begin position="694"/>
        <end position="716"/>
    </location>
</feature>
<dbReference type="WBParaSite" id="Pan_g10895.t1">
    <property type="protein sequence ID" value="Pan_g10895.t1"/>
    <property type="gene ID" value="Pan_g10895"/>
</dbReference>
<feature type="domain" description="ABC transmembrane type-1" evidence="16">
    <location>
        <begin position="647"/>
        <end position="911"/>
    </location>
</feature>
<dbReference type="PROSITE" id="PS00211">
    <property type="entry name" value="ABC_TRANSPORTER_1"/>
    <property type="match status" value="2"/>
</dbReference>